<dbReference type="Proteomes" id="UP001356428">
    <property type="component" value="Chromosome"/>
</dbReference>
<organism evidence="2 3">
    <name type="scientific">Streptomyces cyaneofuscatus</name>
    <dbReference type="NCBI Taxonomy" id="66883"/>
    <lineage>
        <taxon>Bacteria</taxon>
        <taxon>Bacillati</taxon>
        <taxon>Actinomycetota</taxon>
        <taxon>Actinomycetes</taxon>
        <taxon>Kitasatosporales</taxon>
        <taxon>Streptomycetaceae</taxon>
        <taxon>Streptomyces</taxon>
    </lineage>
</organism>
<accession>A0ABZ1EP97</accession>
<proteinExistence type="predicted"/>
<keyword evidence="1" id="KW-0732">Signal</keyword>
<evidence type="ECO:0000313" key="2">
    <source>
        <dbReference type="EMBL" id="WSB05935.1"/>
    </source>
</evidence>
<keyword evidence="3" id="KW-1185">Reference proteome</keyword>
<feature type="chain" id="PRO_5047510822" description="Secreted protein" evidence="1">
    <location>
        <begin position="31"/>
        <end position="121"/>
    </location>
</feature>
<evidence type="ECO:0000256" key="1">
    <source>
        <dbReference type="SAM" id="SignalP"/>
    </source>
</evidence>
<sequence length="121" mass="12477">MRLPRTTALAGATCLLLGTAAITGAGTAVAAETRAVTCTVTTVHTGVTGTLKKCTETDGRVRVFGTLRDTTLSNGATVLTVRIGTYNRQWTLCGTDKPIDTGYRPGGAVALSWGSVSADRC</sequence>
<gene>
    <name evidence="2" type="ORF">OG849_01050</name>
</gene>
<protein>
    <recommendedName>
        <fullName evidence="4">Secreted protein</fullName>
    </recommendedName>
</protein>
<dbReference type="RefSeq" id="WP_326707416.1">
    <property type="nucleotide sequence ID" value="NZ_CP109083.1"/>
</dbReference>
<reference evidence="2 3" key="1">
    <citation type="submission" date="2022-10" db="EMBL/GenBank/DDBJ databases">
        <title>The complete genomes of actinobacterial strains from the NBC collection.</title>
        <authorList>
            <person name="Joergensen T.S."/>
            <person name="Alvarez Arevalo M."/>
            <person name="Sterndorff E.B."/>
            <person name="Faurdal D."/>
            <person name="Vuksanovic O."/>
            <person name="Mourched A.-S."/>
            <person name="Charusanti P."/>
            <person name="Shaw S."/>
            <person name="Blin K."/>
            <person name="Weber T."/>
        </authorList>
    </citation>
    <scope>NUCLEOTIDE SEQUENCE [LARGE SCALE GENOMIC DNA]</scope>
    <source>
        <strain evidence="2 3">NBC 01792</strain>
    </source>
</reference>
<evidence type="ECO:0000313" key="3">
    <source>
        <dbReference type="Proteomes" id="UP001356428"/>
    </source>
</evidence>
<feature type="signal peptide" evidence="1">
    <location>
        <begin position="1"/>
        <end position="30"/>
    </location>
</feature>
<dbReference type="EMBL" id="CP109083">
    <property type="protein sequence ID" value="WSB05935.1"/>
    <property type="molecule type" value="Genomic_DNA"/>
</dbReference>
<name>A0ABZ1EP97_9ACTN</name>
<evidence type="ECO:0008006" key="4">
    <source>
        <dbReference type="Google" id="ProtNLM"/>
    </source>
</evidence>